<dbReference type="InterPro" id="IPR016266">
    <property type="entry name" value="POLE2"/>
</dbReference>
<accession>A4S1V7</accession>
<keyword evidence="4" id="KW-0238">DNA-binding</keyword>
<dbReference type="GO" id="GO:0006261">
    <property type="term" value="P:DNA-templated DNA replication"/>
    <property type="evidence" value="ECO:0007669"/>
    <property type="project" value="InterPro"/>
</dbReference>
<dbReference type="PANTHER" id="PTHR12708">
    <property type="entry name" value="DNA POLYMERASE EPSILON SUBUNIT B"/>
    <property type="match status" value="1"/>
</dbReference>
<dbReference type="AlphaFoldDB" id="A4S1V7"/>
<dbReference type="Gramene" id="ABO97509">
    <property type="protein sequence ID" value="ABO97509"/>
    <property type="gene ID" value="OSTLU_42820"/>
</dbReference>
<dbReference type="GO" id="GO:0070182">
    <property type="term" value="F:DNA polymerase binding"/>
    <property type="evidence" value="ECO:0007669"/>
    <property type="project" value="EnsemblPlants"/>
</dbReference>
<keyword evidence="9" id="KW-1185">Reference proteome</keyword>
<dbReference type="OrthoDB" id="10254730at2759"/>
<dbReference type="GO" id="GO:0003677">
    <property type="term" value="F:DNA binding"/>
    <property type="evidence" value="ECO:0007669"/>
    <property type="project" value="UniProtKB-KW"/>
</dbReference>
<dbReference type="GeneID" id="5003131"/>
<reference evidence="8 9" key="1">
    <citation type="journal article" date="2007" name="Proc. Natl. Acad. Sci. U.S.A.">
        <title>The tiny eukaryote Ostreococcus provides genomic insights into the paradox of plankton speciation.</title>
        <authorList>
            <person name="Palenik B."/>
            <person name="Grimwood J."/>
            <person name="Aerts A."/>
            <person name="Rouze P."/>
            <person name="Salamov A."/>
            <person name="Putnam N."/>
            <person name="Dupont C."/>
            <person name="Jorgensen R."/>
            <person name="Derelle E."/>
            <person name="Rombauts S."/>
            <person name="Zhou K."/>
            <person name="Otillar R."/>
            <person name="Merchant S.S."/>
            <person name="Podell S."/>
            <person name="Gaasterland T."/>
            <person name="Napoli C."/>
            <person name="Gendler K."/>
            <person name="Manuell A."/>
            <person name="Tai V."/>
            <person name="Vallon O."/>
            <person name="Piganeau G."/>
            <person name="Jancek S."/>
            <person name="Heijde M."/>
            <person name="Jabbari K."/>
            <person name="Bowler C."/>
            <person name="Lohr M."/>
            <person name="Robbens S."/>
            <person name="Werner G."/>
            <person name="Dubchak I."/>
            <person name="Pazour G.J."/>
            <person name="Ren Q."/>
            <person name="Paulsen I."/>
            <person name="Delwiche C."/>
            <person name="Schmutz J."/>
            <person name="Rokhsar D."/>
            <person name="Van de Peer Y."/>
            <person name="Moreau H."/>
            <person name="Grigoriev I.V."/>
        </authorList>
    </citation>
    <scope>NUCLEOTIDE SEQUENCE [LARGE SCALE GENOMIC DNA]</scope>
    <source>
        <strain evidence="8 9">CCE9901</strain>
    </source>
</reference>
<evidence type="ECO:0000259" key="7">
    <source>
        <dbReference type="Pfam" id="PF04042"/>
    </source>
</evidence>
<dbReference type="GO" id="GO:0042276">
    <property type="term" value="P:error-prone translesion synthesis"/>
    <property type="evidence" value="ECO:0007669"/>
    <property type="project" value="TreeGrafter"/>
</dbReference>
<evidence type="ECO:0000256" key="4">
    <source>
        <dbReference type="ARBA" id="ARBA00023125"/>
    </source>
</evidence>
<dbReference type="GO" id="GO:0051781">
    <property type="term" value="P:positive regulation of cell division"/>
    <property type="evidence" value="ECO:0007669"/>
    <property type="project" value="EnsemblPlants"/>
</dbReference>
<dbReference type="EMBL" id="CP000588">
    <property type="protein sequence ID" value="ABO97509.1"/>
    <property type="molecule type" value="Genomic_DNA"/>
</dbReference>
<keyword evidence="3" id="KW-0235">DNA replication</keyword>
<dbReference type="KEGG" id="olu:OSTLU_42820"/>
<comment type="subcellular location">
    <subcellularLocation>
        <location evidence="1">Nucleus</location>
    </subcellularLocation>
</comment>
<sequence length="432" mass="48680">MFDEASKTAKIESAAESKIDLYRDRFLLLQQRLSRSRQFAKPTLQTSSTEGIAELTSIQSLLGVSKETKFIMGCLSQLEDERFYMEDLTGTVRVDLTACERSAGLFTENCIVIAQGEVRPDGVFEVMALTFPPAETRAATRNATNALDFFGAGHILRPNELEELEEKELERVGERFIVLSDVWLDQPRTFDRLAKMFDAFDSQEEDVPGLIVFMGDFTSKPFGPTHYDFRAYTEGFDKLAELLEEYPRLRQESRFVFIPGPGDPGLNAALPRPGLQSSVIGSLLEKVPRAQFASNPAKIRYFSQDLVFFRDDLQAKMRRNCLMPPDDDKLPEIAPGDEWANRPVFKHLAATMVQQAHLCPLPITQSPIYWEYDHSLWLYPAPNCIFLGDRTEQQSLANFEETSLANPGCFSDDGSFLLYIPATGECSFSAVP</sequence>
<organism evidence="8 9">
    <name type="scientific">Ostreococcus lucimarinus (strain CCE9901)</name>
    <dbReference type="NCBI Taxonomy" id="436017"/>
    <lineage>
        <taxon>Eukaryota</taxon>
        <taxon>Viridiplantae</taxon>
        <taxon>Chlorophyta</taxon>
        <taxon>Mamiellophyceae</taxon>
        <taxon>Mamiellales</taxon>
        <taxon>Bathycoccaceae</taxon>
        <taxon>Ostreococcus</taxon>
    </lineage>
</organism>
<evidence type="ECO:0000256" key="1">
    <source>
        <dbReference type="ARBA" id="ARBA00004123"/>
    </source>
</evidence>
<keyword evidence="5" id="KW-0539">Nucleus</keyword>
<dbReference type="eggNOG" id="KOG3818">
    <property type="taxonomic scope" value="Eukaryota"/>
</dbReference>
<dbReference type="Proteomes" id="UP000001568">
    <property type="component" value="Chromosome 8"/>
</dbReference>
<protein>
    <recommendedName>
        <fullName evidence="6">DNA polymerase II subunit 2</fullName>
    </recommendedName>
</protein>
<evidence type="ECO:0000256" key="6">
    <source>
        <dbReference type="ARBA" id="ARBA00032930"/>
    </source>
</evidence>
<comment type="similarity">
    <text evidence="2">Belongs to the DNA polymerase epsilon subunit B family.</text>
</comment>
<dbReference type="Pfam" id="PF04042">
    <property type="entry name" value="DNA_pol_E_B"/>
    <property type="match status" value="1"/>
</dbReference>
<evidence type="ECO:0000256" key="3">
    <source>
        <dbReference type="ARBA" id="ARBA00022705"/>
    </source>
</evidence>
<dbReference type="GO" id="GO:0008622">
    <property type="term" value="C:epsilon DNA polymerase complex"/>
    <property type="evidence" value="ECO:0007669"/>
    <property type="project" value="EnsemblPlants"/>
</dbReference>
<evidence type="ECO:0000256" key="2">
    <source>
        <dbReference type="ARBA" id="ARBA00009560"/>
    </source>
</evidence>
<feature type="domain" description="DNA polymerase alpha/delta/epsilon subunit B" evidence="7">
    <location>
        <begin position="176"/>
        <end position="393"/>
    </location>
</feature>
<evidence type="ECO:0000313" key="8">
    <source>
        <dbReference type="EMBL" id="ABO97509.1"/>
    </source>
</evidence>
<dbReference type="PANTHER" id="PTHR12708:SF0">
    <property type="entry name" value="DNA POLYMERASE EPSILON SUBUNIT 2"/>
    <property type="match status" value="1"/>
</dbReference>
<evidence type="ECO:0000313" key="9">
    <source>
        <dbReference type="Proteomes" id="UP000001568"/>
    </source>
</evidence>
<dbReference type="RefSeq" id="XP_001419216.1">
    <property type="nucleotide sequence ID" value="XM_001419179.1"/>
</dbReference>
<dbReference type="InterPro" id="IPR007185">
    <property type="entry name" value="DNA_pol_a/d/e_bsu"/>
</dbReference>
<gene>
    <name evidence="8" type="ORF">OSTLU_42820</name>
</gene>
<dbReference type="HOGENOM" id="CLU_010628_0_0_1"/>
<dbReference type="OMA" id="YCIGHVI"/>
<name>A4S1V7_OSTLU</name>
<dbReference type="STRING" id="436017.A4S1V7"/>
<evidence type="ECO:0000256" key="5">
    <source>
        <dbReference type="ARBA" id="ARBA00023242"/>
    </source>
</evidence>
<proteinExistence type="inferred from homology"/>